<dbReference type="AlphaFoldDB" id="A0AAD9Q8I8"/>
<sequence>MYETGTLFFKGHFSKGLETRVQSSLENLESGPCQVGFARPRMQVEWKVLYIVCDEEPTRLVTCAMVTSYTTFTGGNGSHHNATSIPFRFLFLSFNNILPNQQQMVVRRT</sequence>
<keyword evidence="2" id="KW-1185">Reference proteome</keyword>
<dbReference type="Proteomes" id="UP001249851">
    <property type="component" value="Unassembled WGS sequence"/>
</dbReference>
<organism evidence="1 2">
    <name type="scientific">Acropora cervicornis</name>
    <name type="common">Staghorn coral</name>
    <dbReference type="NCBI Taxonomy" id="6130"/>
    <lineage>
        <taxon>Eukaryota</taxon>
        <taxon>Metazoa</taxon>
        <taxon>Cnidaria</taxon>
        <taxon>Anthozoa</taxon>
        <taxon>Hexacorallia</taxon>
        <taxon>Scleractinia</taxon>
        <taxon>Astrocoeniina</taxon>
        <taxon>Acroporidae</taxon>
        <taxon>Acropora</taxon>
    </lineage>
</organism>
<gene>
    <name evidence="1" type="ORF">P5673_021247</name>
</gene>
<comment type="caution">
    <text evidence="1">The sequence shown here is derived from an EMBL/GenBank/DDBJ whole genome shotgun (WGS) entry which is preliminary data.</text>
</comment>
<evidence type="ECO:0000313" key="2">
    <source>
        <dbReference type="Proteomes" id="UP001249851"/>
    </source>
</evidence>
<protein>
    <submittedName>
        <fullName evidence="1">Uncharacterized protein</fullName>
    </submittedName>
</protein>
<reference evidence="1" key="2">
    <citation type="journal article" date="2023" name="Science">
        <title>Genomic signatures of disease resistance in endangered staghorn corals.</title>
        <authorList>
            <person name="Vollmer S.V."/>
            <person name="Selwyn J.D."/>
            <person name="Despard B.A."/>
            <person name="Roesel C.L."/>
        </authorList>
    </citation>
    <scope>NUCLEOTIDE SEQUENCE</scope>
    <source>
        <strain evidence="1">K2</strain>
    </source>
</reference>
<name>A0AAD9Q8I8_ACRCE</name>
<accession>A0AAD9Q8I8</accession>
<reference evidence="1" key="1">
    <citation type="journal article" date="2023" name="G3 (Bethesda)">
        <title>Whole genome assembly and annotation of the endangered Caribbean coral Acropora cervicornis.</title>
        <authorList>
            <person name="Selwyn J.D."/>
            <person name="Vollmer S.V."/>
        </authorList>
    </citation>
    <scope>NUCLEOTIDE SEQUENCE</scope>
    <source>
        <strain evidence="1">K2</strain>
    </source>
</reference>
<proteinExistence type="predicted"/>
<dbReference type="EMBL" id="JARQWQ010000054">
    <property type="protein sequence ID" value="KAK2556694.1"/>
    <property type="molecule type" value="Genomic_DNA"/>
</dbReference>
<evidence type="ECO:0000313" key="1">
    <source>
        <dbReference type="EMBL" id="KAK2556694.1"/>
    </source>
</evidence>